<protein>
    <submittedName>
        <fullName evidence="2">Uncharacterized protein</fullName>
    </submittedName>
</protein>
<keyword evidence="1" id="KW-0472">Membrane</keyword>
<evidence type="ECO:0000313" key="3">
    <source>
        <dbReference type="Proteomes" id="UP001285441"/>
    </source>
</evidence>
<accession>A0AAE0NS26</accession>
<keyword evidence="1" id="KW-1133">Transmembrane helix</keyword>
<dbReference type="EMBL" id="JAULSW010000003">
    <property type="protein sequence ID" value="KAK3386585.1"/>
    <property type="molecule type" value="Genomic_DNA"/>
</dbReference>
<gene>
    <name evidence="2" type="ORF">B0H63DRAFT_520672</name>
</gene>
<reference evidence="2" key="1">
    <citation type="journal article" date="2023" name="Mol. Phylogenet. Evol.">
        <title>Genome-scale phylogeny and comparative genomics of the fungal order Sordariales.</title>
        <authorList>
            <person name="Hensen N."/>
            <person name="Bonometti L."/>
            <person name="Westerberg I."/>
            <person name="Brannstrom I.O."/>
            <person name="Guillou S."/>
            <person name="Cros-Aarteil S."/>
            <person name="Calhoun S."/>
            <person name="Haridas S."/>
            <person name="Kuo A."/>
            <person name="Mondo S."/>
            <person name="Pangilinan J."/>
            <person name="Riley R."/>
            <person name="LaButti K."/>
            <person name="Andreopoulos B."/>
            <person name="Lipzen A."/>
            <person name="Chen C."/>
            <person name="Yan M."/>
            <person name="Daum C."/>
            <person name="Ng V."/>
            <person name="Clum A."/>
            <person name="Steindorff A."/>
            <person name="Ohm R.A."/>
            <person name="Martin F."/>
            <person name="Silar P."/>
            <person name="Natvig D.O."/>
            <person name="Lalanne C."/>
            <person name="Gautier V."/>
            <person name="Ament-Velasquez S.L."/>
            <person name="Kruys A."/>
            <person name="Hutchinson M.I."/>
            <person name="Powell A.J."/>
            <person name="Barry K."/>
            <person name="Miller A.N."/>
            <person name="Grigoriev I.V."/>
            <person name="Debuchy R."/>
            <person name="Gladieux P."/>
            <person name="Hiltunen Thoren M."/>
            <person name="Johannesson H."/>
        </authorList>
    </citation>
    <scope>NUCLEOTIDE SEQUENCE</scope>
    <source>
        <strain evidence="2">CBS 232.78</strain>
    </source>
</reference>
<sequence length="132" mass="15935">MFSTTLRRLAAQVPKPQLNPEALRPSARLKKVWPPEFSKLSPQEQLRYEKRYKRRLAHLAERPRWNKFVTLAQYFSISFVIVYSILFMDWKNEVQPFDEIREWFWGTLGGIFSTENKWKKREETPEGDRSTR</sequence>
<name>A0AAE0NS26_9PEZI</name>
<keyword evidence="3" id="KW-1185">Reference proteome</keyword>
<reference evidence="2" key="2">
    <citation type="submission" date="2023-06" db="EMBL/GenBank/DDBJ databases">
        <authorList>
            <consortium name="Lawrence Berkeley National Laboratory"/>
            <person name="Haridas S."/>
            <person name="Hensen N."/>
            <person name="Bonometti L."/>
            <person name="Westerberg I."/>
            <person name="Brannstrom I.O."/>
            <person name="Guillou S."/>
            <person name="Cros-Aarteil S."/>
            <person name="Calhoun S."/>
            <person name="Kuo A."/>
            <person name="Mondo S."/>
            <person name="Pangilinan J."/>
            <person name="Riley R."/>
            <person name="LaButti K."/>
            <person name="Andreopoulos B."/>
            <person name="Lipzen A."/>
            <person name="Chen C."/>
            <person name="Yanf M."/>
            <person name="Daum C."/>
            <person name="Ng V."/>
            <person name="Clum A."/>
            <person name="Steindorff A."/>
            <person name="Ohm R."/>
            <person name="Martin F."/>
            <person name="Silar P."/>
            <person name="Natvig D."/>
            <person name="Lalanne C."/>
            <person name="Gautier V."/>
            <person name="Ament-velasquez S.L."/>
            <person name="Kruys A."/>
            <person name="Hutchinson M.I."/>
            <person name="Powell A.J."/>
            <person name="Barry K."/>
            <person name="Miller A.N."/>
            <person name="Grigoriev I.V."/>
            <person name="Debuchy R."/>
            <person name="Gladieux P."/>
            <person name="Thoren M.H."/>
            <person name="Johannesson H."/>
        </authorList>
    </citation>
    <scope>NUCLEOTIDE SEQUENCE</scope>
    <source>
        <strain evidence="2">CBS 232.78</strain>
    </source>
</reference>
<evidence type="ECO:0000313" key="2">
    <source>
        <dbReference type="EMBL" id="KAK3386585.1"/>
    </source>
</evidence>
<keyword evidence="1" id="KW-0812">Transmembrane</keyword>
<proteinExistence type="predicted"/>
<dbReference type="Proteomes" id="UP001285441">
    <property type="component" value="Unassembled WGS sequence"/>
</dbReference>
<feature type="transmembrane region" description="Helical" evidence="1">
    <location>
        <begin position="68"/>
        <end position="88"/>
    </location>
</feature>
<evidence type="ECO:0000256" key="1">
    <source>
        <dbReference type="SAM" id="Phobius"/>
    </source>
</evidence>
<dbReference type="AlphaFoldDB" id="A0AAE0NS26"/>
<comment type="caution">
    <text evidence="2">The sequence shown here is derived from an EMBL/GenBank/DDBJ whole genome shotgun (WGS) entry which is preliminary data.</text>
</comment>
<organism evidence="2 3">
    <name type="scientific">Podospora didyma</name>
    <dbReference type="NCBI Taxonomy" id="330526"/>
    <lineage>
        <taxon>Eukaryota</taxon>
        <taxon>Fungi</taxon>
        <taxon>Dikarya</taxon>
        <taxon>Ascomycota</taxon>
        <taxon>Pezizomycotina</taxon>
        <taxon>Sordariomycetes</taxon>
        <taxon>Sordariomycetidae</taxon>
        <taxon>Sordariales</taxon>
        <taxon>Podosporaceae</taxon>
        <taxon>Podospora</taxon>
    </lineage>
</organism>